<evidence type="ECO:0000313" key="2">
    <source>
        <dbReference type="Proteomes" id="UP000007151"/>
    </source>
</evidence>
<proteinExistence type="predicted"/>
<gene>
    <name evidence="1" type="ORF">KGM_206661</name>
</gene>
<reference evidence="1 2" key="1">
    <citation type="journal article" date="2011" name="Cell">
        <title>The monarch butterfly genome yields insights into long-distance migration.</title>
        <authorList>
            <person name="Zhan S."/>
            <person name="Merlin C."/>
            <person name="Boore J.L."/>
            <person name="Reppert S.M."/>
        </authorList>
    </citation>
    <scope>NUCLEOTIDE SEQUENCE [LARGE SCALE GENOMIC DNA]</scope>
    <source>
        <strain evidence="1">F-2</strain>
    </source>
</reference>
<name>A0A212FC85_DANPL</name>
<dbReference type="EMBL" id="AGBW02009208">
    <property type="protein sequence ID" value="OWR51356.1"/>
    <property type="molecule type" value="Genomic_DNA"/>
</dbReference>
<accession>A0A212FC85</accession>
<organism evidence="1 2">
    <name type="scientific">Danaus plexippus plexippus</name>
    <dbReference type="NCBI Taxonomy" id="278856"/>
    <lineage>
        <taxon>Eukaryota</taxon>
        <taxon>Metazoa</taxon>
        <taxon>Ecdysozoa</taxon>
        <taxon>Arthropoda</taxon>
        <taxon>Hexapoda</taxon>
        <taxon>Insecta</taxon>
        <taxon>Pterygota</taxon>
        <taxon>Neoptera</taxon>
        <taxon>Endopterygota</taxon>
        <taxon>Lepidoptera</taxon>
        <taxon>Glossata</taxon>
        <taxon>Ditrysia</taxon>
        <taxon>Papilionoidea</taxon>
        <taxon>Nymphalidae</taxon>
        <taxon>Danainae</taxon>
        <taxon>Danaini</taxon>
        <taxon>Danaina</taxon>
        <taxon>Danaus</taxon>
        <taxon>Danaus</taxon>
    </lineage>
</organism>
<protein>
    <submittedName>
        <fullName evidence="1">Uncharacterized protein</fullName>
    </submittedName>
</protein>
<keyword evidence="2" id="KW-1185">Reference proteome</keyword>
<dbReference type="InParanoid" id="A0A212FC85"/>
<comment type="caution">
    <text evidence="1">The sequence shown here is derived from an EMBL/GenBank/DDBJ whole genome shotgun (WGS) entry which is preliminary data.</text>
</comment>
<evidence type="ECO:0000313" key="1">
    <source>
        <dbReference type="EMBL" id="OWR51356.1"/>
    </source>
</evidence>
<dbReference type="KEGG" id="dpl:KGM_206661"/>
<dbReference type="Proteomes" id="UP000007151">
    <property type="component" value="Unassembled WGS sequence"/>
</dbReference>
<sequence length="71" mass="8161">MRRLANFEASDEYECYTESYIKCFWGLCDHQKSMHALITKSNSEVITKAPVRQHPTYKNPGLIGGFIYNSA</sequence>
<dbReference type="AlphaFoldDB" id="A0A212FC85"/>